<feature type="region of interest" description="Disordered" evidence="1">
    <location>
        <begin position="219"/>
        <end position="248"/>
    </location>
</feature>
<reference evidence="3 4" key="1">
    <citation type="submission" date="2020-04" db="EMBL/GenBank/DDBJ databases">
        <title>Perkinsus chesapeaki whole genome sequence.</title>
        <authorList>
            <person name="Bogema D.R."/>
        </authorList>
    </citation>
    <scope>NUCLEOTIDE SEQUENCE [LARGE SCALE GENOMIC DNA]</scope>
    <source>
        <strain evidence="3">ATCC PRA-425</strain>
    </source>
</reference>
<keyword evidence="4" id="KW-1185">Reference proteome</keyword>
<evidence type="ECO:0000256" key="2">
    <source>
        <dbReference type="SAM" id="Phobius"/>
    </source>
</evidence>
<comment type="caution">
    <text evidence="3">The sequence shown here is derived from an EMBL/GenBank/DDBJ whole genome shotgun (WGS) entry which is preliminary data.</text>
</comment>
<evidence type="ECO:0000313" key="3">
    <source>
        <dbReference type="EMBL" id="KAF4677725.1"/>
    </source>
</evidence>
<keyword evidence="2" id="KW-0812">Transmembrane</keyword>
<dbReference type="EMBL" id="JAAPAO010000009">
    <property type="protein sequence ID" value="KAF4677725.1"/>
    <property type="molecule type" value="Genomic_DNA"/>
</dbReference>
<feature type="transmembrane region" description="Helical" evidence="2">
    <location>
        <begin position="383"/>
        <end position="405"/>
    </location>
</feature>
<organism evidence="3 4">
    <name type="scientific">Perkinsus chesapeaki</name>
    <name type="common">Clam parasite</name>
    <name type="synonym">Perkinsus andrewsi</name>
    <dbReference type="NCBI Taxonomy" id="330153"/>
    <lineage>
        <taxon>Eukaryota</taxon>
        <taxon>Sar</taxon>
        <taxon>Alveolata</taxon>
        <taxon>Perkinsozoa</taxon>
        <taxon>Perkinsea</taxon>
        <taxon>Perkinsida</taxon>
        <taxon>Perkinsidae</taxon>
        <taxon>Perkinsus</taxon>
    </lineage>
</organism>
<keyword evidence="2" id="KW-1133">Transmembrane helix</keyword>
<evidence type="ECO:0000313" key="4">
    <source>
        <dbReference type="Proteomes" id="UP000591131"/>
    </source>
</evidence>
<name>A0A7J6N1K0_PERCH</name>
<evidence type="ECO:0000256" key="1">
    <source>
        <dbReference type="SAM" id="MobiDB-lite"/>
    </source>
</evidence>
<dbReference type="OrthoDB" id="448535at2759"/>
<keyword evidence="2" id="KW-0472">Membrane</keyword>
<feature type="transmembrane region" description="Helical" evidence="2">
    <location>
        <begin position="357"/>
        <end position="377"/>
    </location>
</feature>
<protein>
    <submittedName>
        <fullName evidence="3">Uncharacterized protein</fullName>
    </submittedName>
</protein>
<gene>
    <name evidence="3" type="ORF">FOL47_010946</name>
</gene>
<accession>A0A7J6N1K0</accession>
<sequence length="425" mass="47085">MSGLGFMVMHPEMASTVYGLKEHTQRGTMGRLKDNITAAHKALVFMKVLQRTHSSLFLGCCVEYLSLILTFLGEVPDENLRLRLTIKDDDSGFSEEYRVKDANELGPALRLFTSAYNKDAKEKDGKGAGMELDAHSKADGLVGKFAFTYAGKPVYSDQRPFDIKINNGDTIKASRQTHPRYPDGPPPPMSGVIAICPRPRSKDGRPLNSLDTYPYTLQHPRTAGTGSTGSSIPPPSITVHPTQGTGNGPVKTEYIDREVEVPVTKFVQKIIEIPVVQKTVEKPVVKTVQKFVEVPQIEYVDRYVDVPVVKYVEVVQEVKVPQVVRKYVEKIVEYTPPESARSEAVDKDSDGDDTVHIQYLIAGGGLIYMGGLPFYILDNIKTIPILHCVWHLFVLVAAIVHFCAVRESVIYYNNQHGIPMLGGSP</sequence>
<dbReference type="AlphaFoldDB" id="A0A7J6N1K0"/>
<dbReference type="Proteomes" id="UP000591131">
    <property type="component" value="Unassembled WGS sequence"/>
</dbReference>
<proteinExistence type="predicted"/>